<dbReference type="Pfam" id="PF12900">
    <property type="entry name" value="Pyridox_ox_2"/>
    <property type="match status" value="1"/>
</dbReference>
<evidence type="ECO:0000313" key="1">
    <source>
        <dbReference type="EMBL" id="KAF1938424.1"/>
    </source>
</evidence>
<reference evidence="1" key="1">
    <citation type="journal article" date="2020" name="Stud. Mycol.">
        <title>101 Dothideomycetes genomes: a test case for predicting lifestyles and emergence of pathogens.</title>
        <authorList>
            <person name="Haridas S."/>
            <person name="Albert R."/>
            <person name="Binder M."/>
            <person name="Bloem J."/>
            <person name="Labutti K."/>
            <person name="Salamov A."/>
            <person name="Andreopoulos B."/>
            <person name="Baker S."/>
            <person name="Barry K."/>
            <person name="Bills G."/>
            <person name="Bluhm B."/>
            <person name="Cannon C."/>
            <person name="Castanera R."/>
            <person name="Culley D."/>
            <person name="Daum C."/>
            <person name="Ezra D."/>
            <person name="Gonzalez J."/>
            <person name="Henrissat B."/>
            <person name="Kuo A."/>
            <person name="Liang C."/>
            <person name="Lipzen A."/>
            <person name="Lutzoni F."/>
            <person name="Magnuson J."/>
            <person name="Mondo S."/>
            <person name="Nolan M."/>
            <person name="Ohm R."/>
            <person name="Pangilinan J."/>
            <person name="Park H.-J."/>
            <person name="Ramirez L."/>
            <person name="Alfaro M."/>
            <person name="Sun H."/>
            <person name="Tritt A."/>
            <person name="Yoshinaga Y."/>
            <person name="Zwiers L.-H."/>
            <person name="Turgeon B."/>
            <person name="Goodwin S."/>
            <person name="Spatafora J."/>
            <person name="Crous P."/>
            <person name="Grigoriev I."/>
        </authorList>
    </citation>
    <scope>NUCLEOTIDE SEQUENCE</scope>
    <source>
        <strain evidence="1">CBS 161.51</strain>
    </source>
</reference>
<dbReference type="PANTHER" id="PTHR34071:SF2">
    <property type="entry name" value="FLAVIN-NUCLEOTIDE-BINDING PROTEIN"/>
    <property type="match status" value="1"/>
</dbReference>
<dbReference type="InterPro" id="IPR012349">
    <property type="entry name" value="Split_barrel_FMN-bd"/>
</dbReference>
<dbReference type="AlphaFoldDB" id="A0A6A5SFH9"/>
<sequence>MSDVSYTKEARNTVRRHRERAKYDFATVHAIVNASSILHVSFLPTNPEADPFPTILPMIGTMGSFANPSADLGDEGIDLYIHGHSASRFMKLPTSADADPAGIPVCVAASIFDGIKLALTPFNHSCNYRSAVLHGRAQLVTDEAEKNWALHIITDGLVPERWNNSRVPPTKAEMLSTSVLKVTVVSASAKINIGGPGDDRKDLKDEQVTGSVWAGVLPVWQMIGTPIEGANNKVNQVPKYLGAWIEEENAVREKYALEVSKDLPKKSKD</sequence>
<name>A0A6A5SFH9_9PLEO</name>
<dbReference type="EMBL" id="ML976105">
    <property type="protein sequence ID" value="KAF1938424.1"/>
    <property type="molecule type" value="Genomic_DNA"/>
</dbReference>
<protein>
    <recommendedName>
        <fullName evidence="3">5-nitroimidazole antibiotic resistance protein</fullName>
    </recommendedName>
</protein>
<dbReference type="SUPFAM" id="SSF50475">
    <property type="entry name" value="FMN-binding split barrel"/>
    <property type="match status" value="1"/>
</dbReference>
<evidence type="ECO:0008006" key="3">
    <source>
        <dbReference type="Google" id="ProtNLM"/>
    </source>
</evidence>
<dbReference type="PANTHER" id="PTHR34071">
    <property type="entry name" value="5-NITROIMIDAZOLE ANTIBIOTICS RESISTANCE PROTEIN, NIMA-FAMILY-RELATED PROTEIN-RELATED"/>
    <property type="match status" value="1"/>
</dbReference>
<organism evidence="1 2">
    <name type="scientific">Clathrospora elynae</name>
    <dbReference type="NCBI Taxonomy" id="706981"/>
    <lineage>
        <taxon>Eukaryota</taxon>
        <taxon>Fungi</taxon>
        <taxon>Dikarya</taxon>
        <taxon>Ascomycota</taxon>
        <taxon>Pezizomycotina</taxon>
        <taxon>Dothideomycetes</taxon>
        <taxon>Pleosporomycetidae</taxon>
        <taxon>Pleosporales</taxon>
        <taxon>Diademaceae</taxon>
        <taxon>Clathrospora</taxon>
    </lineage>
</organism>
<dbReference type="InterPro" id="IPR024747">
    <property type="entry name" value="Pyridox_Oxase-rel"/>
</dbReference>
<keyword evidence="2" id="KW-1185">Reference proteome</keyword>
<accession>A0A6A5SFH9</accession>
<evidence type="ECO:0000313" key="2">
    <source>
        <dbReference type="Proteomes" id="UP000800038"/>
    </source>
</evidence>
<gene>
    <name evidence="1" type="ORF">EJ02DRAFT_23283</name>
</gene>
<dbReference type="OrthoDB" id="444432at2759"/>
<proteinExistence type="predicted"/>
<dbReference type="Gene3D" id="2.30.110.10">
    <property type="entry name" value="Electron Transport, Fmn-binding Protein, Chain A"/>
    <property type="match status" value="1"/>
</dbReference>
<dbReference type="Proteomes" id="UP000800038">
    <property type="component" value="Unassembled WGS sequence"/>
</dbReference>